<feature type="transmembrane region" description="Helical" evidence="4">
    <location>
        <begin position="131"/>
        <end position="152"/>
    </location>
</feature>
<dbReference type="GeneID" id="100889081"/>
<dbReference type="OMA" id="TCQPEDE"/>
<accession>A0A7M7PLG0</accession>
<organism evidence="6 7">
    <name type="scientific">Strongylocentrotus purpuratus</name>
    <name type="common">Purple sea urchin</name>
    <dbReference type="NCBI Taxonomy" id="7668"/>
    <lineage>
        <taxon>Eukaryota</taxon>
        <taxon>Metazoa</taxon>
        <taxon>Echinodermata</taxon>
        <taxon>Eleutherozoa</taxon>
        <taxon>Echinozoa</taxon>
        <taxon>Echinoidea</taxon>
        <taxon>Euechinoidea</taxon>
        <taxon>Echinacea</taxon>
        <taxon>Camarodonta</taxon>
        <taxon>Echinidea</taxon>
        <taxon>Strongylocentrotidae</taxon>
        <taxon>Strongylocentrotus</taxon>
    </lineage>
</organism>
<dbReference type="GO" id="GO:0010960">
    <property type="term" value="P:magnesium ion homeostasis"/>
    <property type="evidence" value="ECO:0007669"/>
    <property type="project" value="InterPro"/>
</dbReference>
<dbReference type="Pfam" id="PF01595">
    <property type="entry name" value="CNNM"/>
    <property type="match status" value="1"/>
</dbReference>
<dbReference type="GO" id="GO:0016020">
    <property type="term" value="C:membrane"/>
    <property type="evidence" value="ECO:0007669"/>
    <property type="project" value="UniProtKB-UniRule"/>
</dbReference>
<dbReference type="InterPro" id="IPR045095">
    <property type="entry name" value="ACDP"/>
</dbReference>
<dbReference type="KEGG" id="spu:100889081"/>
<dbReference type="PROSITE" id="PS51846">
    <property type="entry name" value="CNNM"/>
    <property type="match status" value="1"/>
</dbReference>
<dbReference type="Gene3D" id="3.10.580.10">
    <property type="entry name" value="CBS-domain"/>
    <property type="match status" value="1"/>
</dbReference>
<dbReference type="Proteomes" id="UP000007110">
    <property type="component" value="Unassembled WGS sequence"/>
</dbReference>
<dbReference type="EnsemblMetazoa" id="XM_030995318">
    <property type="protein sequence ID" value="XP_030851178"/>
    <property type="gene ID" value="LOC100889081"/>
</dbReference>
<evidence type="ECO:0000256" key="3">
    <source>
        <dbReference type="SAM" id="MobiDB-lite"/>
    </source>
</evidence>
<feature type="transmembrane region" description="Helical" evidence="4">
    <location>
        <begin position="172"/>
        <end position="198"/>
    </location>
</feature>
<evidence type="ECO:0000313" key="6">
    <source>
        <dbReference type="EnsemblMetazoa" id="XP_030851178"/>
    </source>
</evidence>
<dbReference type="InterPro" id="IPR002550">
    <property type="entry name" value="CNNM"/>
</dbReference>
<feature type="transmembrane region" description="Helical" evidence="4">
    <location>
        <begin position="109"/>
        <end position="126"/>
    </location>
</feature>
<keyword evidence="7" id="KW-1185">Reference proteome</keyword>
<evidence type="ECO:0000259" key="5">
    <source>
        <dbReference type="PROSITE" id="PS51846"/>
    </source>
</evidence>
<feature type="transmembrane region" description="Helical" evidence="4">
    <location>
        <begin position="53"/>
        <end position="73"/>
    </location>
</feature>
<reference evidence="7" key="1">
    <citation type="submission" date="2015-02" db="EMBL/GenBank/DDBJ databases">
        <title>Genome sequencing for Strongylocentrotus purpuratus.</title>
        <authorList>
            <person name="Murali S."/>
            <person name="Liu Y."/>
            <person name="Vee V."/>
            <person name="English A."/>
            <person name="Wang M."/>
            <person name="Skinner E."/>
            <person name="Han Y."/>
            <person name="Muzny D.M."/>
            <person name="Worley K.C."/>
            <person name="Gibbs R.A."/>
        </authorList>
    </citation>
    <scope>NUCLEOTIDE SEQUENCE</scope>
</reference>
<dbReference type="RefSeq" id="XP_030851178.1">
    <property type="nucleotide sequence ID" value="XM_030995318.1"/>
</dbReference>
<keyword evidence="2 4" id="KW-0472">Membrane</keyword>
<dbReference type="PANTHER" id="PTHR12064:SF97">
    <property type="entry name" value="METAL TRANSPORTER CNNM-5"/>
    <property type="match status" value="1"/>
</dbReference>
<name>A0A7M7PLG0_STRPU</name>
<evidence type="ECO:0000256" key="1">
    <source>
        <dbReference type="ARBA" id="ARBA00022737"/>
    </source>
</evidence>
<keyword evidence="2 4" id="KW-1133">Transmembrane helix</keyword>
<keyword evidence="2 4" id="KW-0812">Transmembrane</keyword>
<dbReference type="PANTHER" id="PTHR12064">
    <property type="entry name" value="METAL TRANSPORTER CNNM"/>
    <property type="match status" value="1"/>
</dbReference>
<dbReference type="OrthoDB" id="5353557at2759"/>
<proteinExistence type="predicted"/>
<protein>
    <recommendedName>
        <fullName evidence="5">CNNM transmembrane domain-containing protein</fullName>
    </recommendedName>
</protein>
<dbReference type="InParanoid" id="A0A7M7PLG0"/>
<evidence type="ECO:0000256" key="2">
    <source>
        <dbReference type="PROSITE-ProRule" id="PRU01193"/>
    </source>
</evidence>
<dbReference type="GO" id="GO:0022857">
    <property type="term" value="F:transmembrane transporter activity"/>
    <property type="evidence" value="ECO:0000318"/>
    <property type="project" value="GO_Central"/>
</dbReference>
<feature type="compositionally biased region" description="Polar residues" evidence="3">
    <location>
        <begin position="406"/>
        <end position="423"/>
    </location>
</feature>
<feature type="region of interest" description="Disordered" evidence="3">
    <location>
        <begin position="402"/>
        <end position="429"/>
    </location>
</feature>
<sequence>MTNIAMETAGMSSSSVDFNNMSDTMDYSRDHVCNASSVQAFVNTLMQPNQTWFWVYLVLFIIFTFGSGLYSALTTSFFSQDVTRLEVCLRQGCPSERDYATRVMRLLKYPNLLIVTLNMGNVAAIVCQPIVLAYIISPALSILVSAVTVFIFNKILPQLIGDRHGLVLAANMTWFVYLSIAGFFILACPVAMLLSVVLGKRKDRFYERSELKALIELQMTSPDAAAEQHTLSPHEVLIIKGALDAESKVAMDAMIPLDKVSMLDYDGVFDRKTMHMLASQKFSHVPVYMNHRKNIKGEFVVKDLILLDPNDKGLISQSFDRYGRSLNFIPSNRPIYDIFDDMNLGRYRIAAVFDTHTGTVVGFLTLQNVLDVILGQTRTPGHQDSLSKTKAVQSWRQLAIERRKSLPTSNASEDSNRQLTENTPLYEVP</sequence>
<reference evidence="6" key="2">
    <citation type="submission" date="2021-01" db="UniProtKB">
        <authorList>
            <consortium name="EnsemblMetazoa"/>
        </authorList>
    </citation>
    <scope>IDENTIFICATION</scope>
</reference>
<dbReference type="SUPFAM" id="SSF54631">
    <property type="entry name" value="CBS-domain pair"/>
    <property type="match status" value="1"/>
</dbReference>
<dbReference type="AlphaFoldDB" id="A0A7M7PLG0"/>
<keyword evidence="1" id="KW-0677">Repeat</keyword>
<evidence type="ECO:0000313" key="7">
    <source>
        <dbReference type="Proteomes" id="UP000007110"/>
    </source>
</evidence>
<evidence type="ECO:0000256" key="4">
    <source>
        <dbReference type="SAM" id="Phobius"/>
    </source>
</evidence>
<dbReference type="InterPro" id="IPR046342">
    <property type="entry name" value="CBS_dom_sf"/>
</dbReference>
<feature type="domain" description="CNNM transmembrane" evidence="5">
    <location>
        <begin position="49"/>
        <end position="228"/>
    </location>
</feature>